<gene>
    <name evidence="2" type="ORF">CNQ36_20275</name>
</gene>
<organism evidence="2 3">
    <name type="scientific">Streptomyces fungicidicus</name>
    <dbReference type="NCBI Taxonomy" id="68203"/>
    <lineage>
        <taxon>Bacteria</taxon>
        <taxon>Bacillati</taxon>
        <taxon>Actinomycetota</taxon>
        <taxon>Actinomycetes</taxon>
        <taxon>Kitasatosporales</taxon>
        <taxon>Streptomycetaceae</taxon>
        <taxon>Streptomyces</taxon>
    </lineage>
</organism>
<keyword evidence="1" id="KW-0732">Signal</keyword>
<evidence type="ECO:0000313" key="2">
    <source>
        <dbReference type="EMBL" id="AYL37536.1"/>
    </source>
</evidence>
<feature type="signal peptide" evidence="1">
    <location>
        <begin position="1"/>
        <end position="23"/>
    </location>
</feature>
<keyword evidence="3" id="KW-1185">Reference proteome</keyword>
<evidence type="ECO:0000313" key="3">
    <source>
        <dbReference type="Proteomes" id="UP000282170"/>
    </source>
</evidence>
<proteinExistence type="predicted"/>
<dbReference type="AlphaFoldDB" id="A0A494UYQ9"/>
<dbReference type="PROSITE" id="PS51257">
    <property type="entry name" value="PROKAR_LIPOPROTEIN"/>
    <property type="match status" value="1"/>
</dbReference>
<dbReference type="Proteomes" id="UP000282170">
    <property type="component" value="Chromosome"/>
</dbReference>
<evidence type="ECO:0000256" key="1">
    <source>
        <dbReference type="SAM" id="SignalP"/>
    </source>
</evidence>
<accession>A0A494UYQ9</accession>
<name>A0A494UYQ9_9ACTN</name>
<feature type="chain" id="PRO_5039479416" description="PknH-like extracellular domain-containing protein" evidence="1">
    <location>
        <begin position="24"/>
        <end position="233"/>
    </location>
</feature>
<dbReference type="EMBL" id="CP023407">
    <property type="protein sequence ID" value="AYL37536.1"/>
    <property type="molecule type" value="Genomic_DNA"/>
</dbReference>
<reference evidence="2 3" key="1">
    <citation type="submission" date="2017-09" db="EMBL/GenBank/DDBJ databases">
        <authorList>
            <person name="Zhang H."/>
            <person name="Hu S."/>
            <person name="Xu J."/>
            <person name="He Z."/>
        </authorList>
    </citation>
    <scope>NUCLEOTIDE SEQUENCE [LARGE SCALE GENOMIC DNA]</scope>
    <source>
        <strain evidence="2 3">TXX3120</strain>
    </source>
</reference>
<protein>
    <recommendedName>
        <fullName evidence="4">PknH-like extracellular domain-containing protein</fullName>
    </recommendedName>
</protein>
<dbReference type="KEGG" id="sfug:CNQ36_20275"/>
<evidence type="ECO:0008006" key="4">
    <source>
        <dbReference type="Google" id="ProtNLM"/>
    </source>
</evidence>
<sequence length="233" mass="24452">MTKVRRTMIFGGTRAVLAGPIIAALFGVTACGTEAGEEENAQPLSGAQLSKAALSQGDVAGYTIREASPGSKGGSAGASDESCRPIANALDPEAMAYDGRLVERDIWKTPTGSKAADASYRLMLFSAESTAAAEKAVQDLKKAVSSCGSGFEVTLAGEKYKVRQVLLNKSAFGNESVDFSLEYQMGMKRRYVVVSSGASLSIFSASNQLDNAFIAVPDELVDEQKSKLEGEEG</sequence>